<evidence type="ECO:0000313" key="9">
    <source>
        <dbReference type="Proteomes" id="UP000826234"/>
    </source>
</evidence>
<dbReference type="PROSITE" id="PS00383">
    <property type="entry name" value="TYR_PHOSPHATASE_1"/>
    <property type="match status" value="1"/>
</dbReference>
<feature type="region of interest" description="Disordered" evidence="5">
    <location>
        <begin position="461"/>
        <end position="495"/>
    </location>
</feature>
<dbReference type="InterPro" id="IPR047170">
    <property type="entry name" value="PTN12/18/22"/>
</dbReference>
<dbReference type="Gene3D" id="3.90.190.10">
    <property type="entry name" value="Protein tyrosine phosphatase superfamily"/>
    <property type="match status" value="1"/>
</dbReference>
<comment type="caution">
    <text evidence="8">The sequence shown here is derived from an EMBL/GenBank/DDBJ whole genome shotgun (WGS) entry which is preliminary data.</text>
</comment>
<dbReference type="InterPro" id="IPR000387">
    <property type="entry name" value="Tyr_Pase_dom"/>
</dbReference>
<evidence type="ECO:0000313" key="8">
    <source>
        <dbReference type="EMBL" id="KAH0616471.1"/>
    </source>
</evidence>
<evidence type="ECO:0000259" key="7">
    <source>
        <dbReference type="PROSITE" id="PS50056"/>
    </source>
</evidence>
<dbReference type="InterPro" id="IPR003595">
    <property type="entry name" value="Tyr_Pase_cat"/>
</dbReference>
<accession>A0ABQ7SGI7</accession>
<evidence type="ECO:0000256" key="5">
    <source>
        <dbReference type="SAM" id="MobiDB-lite"/>
    </source>
</evidence>
<protein>
    <recommendedName>
        <fullName evidence="1">protein-tyrosine-phosphatase</fullName>
        <ecNumber evidence="1">3.1.3.48</ecNumber>
    </recommendedName>
</protein>
<dbReference type="EMBL" id="JAIPUX010005290">
    <property type="protein sequence ID" value="KAH0616471.1"/>
    <property type="molecule type" value="Genomic_DNA"/>
</dbReference>
<keyword evidence="9" id="KW-1185">Reference proteome</keyword>
<feature type="domain" description="Tyrosine specific protein phosphatases" evidence="7">
    <location>
        <begin position="44"/>
        <end position="112"/>
    </location>
</feature>
<evidence type="ECO:0000256" key="2">
    <source>
        <dbReference type="ARBA" id="ARBA00022801"/>
    </source>
</evidence>
<evidence type="ECO:0000256" key="3">
    <source>
        <dbReference type="ARBA" id="ARBA00022912"/>
    </source>
</evidence>
<comment type="similarity">
    <text evidence="4">Belongs to the protein-tyrosine phosphatase family. Non-receptor class 4 subfamily.</text>
</comment>
<dbReference type="PANTHER" id="PTHR45983">
    <property type="entry name" value="TYROSINE PHOSPHATSE N18, PUTATIVE-RELATED"/>
    <property type="match status" value="1"/>
</dbReference>
<dbReference type="PRINTS" id="PR00700">
    <property type="entry name" value="PRTYPHPHTASE"/>
</dbReference>
<dbReference type="InterPro" id="IPR029021">
    <property type="entry name" value="Prot-tyrosine_phosphatase-like"/>
</dbReference>
<gene>
    <name evidence="8" type="ORF">JD844_027593</name>
</gene>
<organism evidence="8 9">
    <name type="scientific">Phrynosoma platyrhinos</name>
    <name type="common">Desert horned lizard</name>
    <dbReference type="NCBI Taxonomy" id="52577"/>
    <lineage>
        <taxon>Eukaryota</taxon>
        <taxon>Metazoa</taxon>
        <taxon>Chordata</taxon>
        <taxon>Craniata</taxon>
        <taxon>Vertebrata</taxon>
        <taxon>Euteleostomi</taxon>
        <taxon>Lepidosauria</taxon>
        <taxon>Squamata</taxon>
        <taxon>Bifurcata</taxon>
        <taxon>Unidentata</taxon>
        <taxon>Episquamata</taxon>
        <taxon>Toxicofera</taxon>
        <taxon>Iguania</taxon>
        <taxon>Phrynosomatidae</taxon>
        <taxon>Phrynosomatinae</taxon>
        <taxon>Phrynosoma</taxon>
    </lineage>
</organism>
<evidence type="ECO:0000259" key="6">
    <source>
        <dbReference type="PROSITE" id="PS50055"/>
    </source>
</evidence>
<feature type="region of interest" description="Disordered" evidence="5">
    <location>
        <begin position="130"/>
        <end position="153"/>
    </location>
</feature>
<dbReference type="PROSITE" id="PS50055">
    <property type="entry name" value="TYR_PHOSPHATASE_PTP"/>
    <property type="match status" value="1"/>
</dbReference>
<dbReference type="InterPro" id="IPR016130">
    <property type="entry name" value="Tyr_Pase_AS"/>
</dbReference>
<dbReference type="EC" id="3.1.3.48" evidence="1"/>
<dbReference type="Proteomes" id="UP000826234">
    <property type="component" value="Unassembled WGS sequence"/>
</dbReference>
<dbReference type="Pfam" id="PF00102">
    <property type="entry name" value="Y_phosphatase"/>
    <property type="match status" value="1"/>
</dbReference>
<dbReference type="SMART" id="SM00404">
    <property type="entry name" value="PTPc_motif"/>
    <property type="match status" value="1"/>
</dbReference>
<dbReference type="SMART" id="SM00194">
    <property type="entry name" value="PTPc"/>
    <property type="match status" value="1"/>
</dbReference>
<keyword evidence="3" id="KW-0904">Protein phosphatase</keyword>
<sequence length="564" mass="62208">MIWEYNVAIIVMACREFEMGRETRRVYQFHYVNWPDHDVPSSFDSILDMISLMREYQEHEDVPICIHCSAGCGRTGAICAIDYTWNLLKAGEQYELVHRAIAQLFEKQLQKYESCANWKIADGLNKVNTENTDSSADLEKQDSPPPKPPRTRSCLVEGDVKEEILQPPEPHPVPPILTPSPPSAYPTVTTVWQDNDRYHPKPVLHMVSSEHPTDLNENYSKSTEHPGKNEVSEYAEKKLERNLSFEIKKVPLQEGPRSFDGNTLLNRGHAIKIKTGSSCAVDKTAKLQELGSGDASTDSLKNSCIECNMQPLNKSVTFSSEGCQCVVGSDALQRPDCLPLKEKAHATWSLQGTNNIQSEPVPGDISSAVQCHDVTNLLIVPDTQSQTDLPSVESTNHHSGMLSVRAPLCFTNPLHSDDSDTDEKNLDGSVTQSMSNVSTASATVSAAASAENISCRKVLPMSIARQDNPTTRHSRIDKDAGAAEDSSPPLPERTPESLVLASEQFTTLPKAVILPRSAEWSLLQDDKTLEQPKCTGVNLTLAILGFGNRCGKPRGPREPPSEWT</sequence>
<dbReference type="PROSITE" id="PS50056">
    <property type="entry name" value="TYR_PHOSPHATASE_2"/>
    <property type="match status" value="1"/>
</dbReference>
<feature type="domain" description="Tyrosine-protein phosphatase" evidence="6">
    <location>
        <begin position="15"/>
        <end position="104"/>
    </location>
</feature>
<reference evidence="8 9" key="1">
    <citation type="journal article" date="2022" name="Gigascience">
        <title>A chromosome-level genome assembly and annotation of the desert horned lizard, Phrynosoma platyrhinos, provides insight into chromosomal rearrangements among reptiles.</title>
        <authorList>
            <person name="Koochekian N."/>
            <person name="Ascanio A."/>
            <person name="Farleigh K."/>
            <person name="Card D.C."/>
            <person name="Schield D.R."/>
            <person name="Castoe T.A."/>
            <person name="Jezkova T."/>
        </authorList>
    </citation>
    <scope>NUCLEOTIDE SEQUENCE [LARGE SCALE GENOMIC DNA]</scope>
    <source>
        <strain evidence="8">NK-2021</strain>
    </source>
</reference>
<dbReference type="PANTHER" id="PTHR45983:SF3">
    <property type="entry name" value="TYROSINE-PROTEIN PHOSPHATASE NON-RECEPTOR TYPE 12"/>
    <property type="match status" value="1"/>
</dbReference>
<keyword evidence="2" id="KW-0378">Hydrolase</keyword>
<dbReference type="InterPro" id="IPR000242">
    <property type="entry name" value="PTP_cat"/>
</dbReference>
<proteinExistence type="inferred from homology"/>
<evidence type="ECO:0000256" key="1">
    <source>
        <dbReference type="ARBA" id="ARBA00013064"/>
    </source>
</evidence>
<name>A0ABQ7SGI7_PHRPL</name>
<dbReference type="SUPFAM" id="SSF52799">
    <property type="entry name" value="(Phosphotyrosine protein) phosphatases II"/>
    <property type="match status" value="1"/>
</dbReference>
<evidence type="ECO:0000256" key="4">
    <source>
        <dbReference type="ARBA" id="ARBA00034734"/>
    </source>
</evidence>